<reference evidence="2" key="1">
    <citation type="submission" date="2020-03" db="EMBL/GenBank/DDBJ databases">
        <authorList>
            <person name="Weist P."/>
        </authorList>
    </citation>
    <scope>NUCLEOTIDE SEQUENCE</scope>
</reference>
<dbReference type="EMBL" id="CADEAL010001613">
    <property type="protein sequence ID" value="CAB1433943.1"/>
    <property type="molecule type" value="Genomic_DNA"/>
</dbReference>
<feature type="region of interest" description="Disordered" evidence="1">
    <location>
        <begin position="1"/>
        <end position="63"/>
    </location>
</feature>
<sequence length="147" mass="16279">MREEDVNNSDQSPELSSRPERQQQPSIAPRSGCGQIHQYVLRGSEEQESKPRPEGESLTDHLQENTNVIVTFTSSDLHISTQSAVLRSSGSDHKVDEDSPDTRLHRSRVRHFETLPPAELLPPGVLQEVVEFPGLGSSSSSFSWASC</sequence>
<dbReference type="Proteomes" id="UP001153269">
    <property type="component" value="Unassembled WGS sequence"/>
</dbReference>
<protein>
    <submittedName>
        <fullName evidence="2">Uncharacterized protein</fullName>
    </submittedName>
</protein>
<organism evidence="2 3">
    <name type="scientific">Pleuronectes platessa</name>
    <name type="common">European plaice</name>
    <dbReference type="NCBI Taxonomy" id="8262"/>
    <lineage>
        <taxon>Eukaryota</taxon>
        <taxon>Metazoa</taxon>
        <taxon>Chordata</taxon>
        <taxon>Craniata</taxon>
        <taxon>Vertebrata</taxon>
        <taxon>Euteleostomi</taxon>
        <taxon>Actinopterygii</taxon>
        <taxon>Neopterygii</taxon>
        <taxon>Teleostei</taxon>
        <taxon>Neoteleostei</taxon>
        <taxon>Acanthomorphata</taxon>
        <taxon>Carangaria</taxon>
        <taxon>Pleuronectiformes</taxon>
        <taxon>Pleuronectoidei</taxon>
        <taxon>Pleuronectidae</taxon>
        <taxon>Pleuronectes</taxon>
    </lineage>
</organism>
<feature type="region of interest" description="Disordered" evidence="1">
    <location>
        <begin position="84"/>
        <end position="103"/>
    </location>
</feature>
<dbReference type="AlphaFoldDB" id="A0A9N7UKK3"/>
<evidence type="ECO:0000256" key="1">
    <source>
        <dbReference type="SAM" id="MobiDB-lite"/>
    </source>
</evidence>
<accession>A0A9N7UKK3</accession>
<feature type="compositionally biased region" description="Basic and acidic residues" evidence="1">
    <location>
        <begin position="43"/>
        <end position="63"/>
    </location>
</feature>
<keyword evidence="3" id="KW-1185">Reference proteome</keyword>
<proteinExistence type="predicted"/>
<comment type="caution">
    <text evidence="2">The sequence shown here is derived from an EMBL/GenBank/DDBJ whole genome shotgun (WGS) entry which is preliminary data.</text>
</comment>
<evidence type="ECO:0000313" key="2">
    <source>
        <dbReference type="EMBL" id="CAB1433943.1"/>
    </source>
</evidence>
<evidence type="ECO:0000313" key="3">
    <source>
        <dbReference type="Proteomes" id="UP001153269"/>
    </source>
</evidence>
<gene>
    <name evidence="2" type="ORF">PLEPLA_LOCUS22035</name>
</gene>
<feature type="compositionally biased region" description="Basic and acidic residues" evidence="1">
    <location>
        <begin position="90"/>
        <end position="103"/>
    </location>
</feature>
<name>A0A9N7UKK3_PLEPL</name>